<accession>A0ACC1D4X6</accession>
<keyword evidence="2" id="KW-1185">Reference proteome</keyword>
<evidence type="ECO:0000313" key="1">
    <source>
        <dbReference type="EMBL" id="KAJ0179011.1"/>
    </source>
</evidence>
<dbReference type="Proteomes" id="UP000824533">
    <property type="component" value="Linkage Group LG09"/>
</dbReference>
<evidence type="ECO:0000313" key="2">
    <source>
        <dbReference type="Proteomes" id="UP000824533"/>
    </source>
</evidence>
<gene>
    <name evidence="1" type="ORF">K1T71_005786</name>
</gene>
<name>A0ACC1D4X6_9NEOP</name>
<comment type="caution">
    <text evidence="1">The sequence shown here is derived from an EMBL/GenBank/DDBJ whole genome shotgun (WGS) entry which is preliminary data.</text>
</comment>
<reference evidence="1 2" key="1">
    <citation type="journal article" date="2021" name="Front. Genet.">
        <title>Chromosome-Level Genome Assembly Reveals Significant Gene Expansion in the Toll and IMD Signaling Pathways of Dendrolimus kikuchii.</title>
        <authorList>
            <person name="Zhou J."/>
            <person name="Wu P."/>
            <person name="Xiong Z."/>
            <person name="Liu N."/>
            <person name="Zhao N."/>
            <person name="Ji M."/>
            <person name="Qiu Y."/>
            <person name="Yang B."/>
        </authorList>
    </citation>
    <scope>NUCLEOTIDE SEQUENCE [LARGE SCALE GENOMIC DNA]</scope>
    <source>
        <strain evidence="1">Ann1</strain>
    </source>
</reference>
<organism evidence="1 2">
    <name type="scientific">Dendrolimus kikuchii</name>
    <dbReference type="NCBI Taxonomy" id="765133"/>
    <lineage>
        <taxon>Eukaryota</taxon>
        <taxon>Metazoa</taxon>
        <taxon>Ecdysozoa</taxon>
        <taxon>Arthropoda</taxon>
        <taxon>Hexapoda</taxon>
        <taxon>Insecta</taxon>
        <taxon>Pterygota</taxon>
        <taxon>Neoptera</taxon>
        <taxon>Endopterygota</taxon>
        <taxon>Lepidoptera</taxon>
        <taxon>Glossata</taxon>
        <taxon>Ditrysia</taxon>
        <taxon>Bombycoidea</taxon>
        <taxon>Lasiocampidae</taxon>
        <taxon>Dendrolimus</taxon>
    </lineage>
</organism>
<protein>
    <submittedName>
        <fullName evidence="1">Uncharacterized protein</fullName>
    </submittedName>
</protein>
<dbReference type="EMBL" id="CM034395">
    <property type="protein sequence ID" value="KAJ0179011.1"/>
    <property type="molecule type" value="Genomic_DNA"/>
</dbReference>
<sequence>MENKFEPNKGNDIDKTETSNHVSSNKVVYDDLLTAAGELGRYQIILCISTAPFYFFGVFVYYSQMFMSEVSPNHWCWIPELQNLTEIERRKLAIPSDNNSRFGYAQCYAYEANWSRVLETGLTPNSSWNKVPCQNGWEFNRSEIPYPTISSELGWVCDRDSYQATAQSLFFLGSIIGGFIIGWISDRFGRLPATVISCIIGCIGGVISTFARNLIEFASCRFLMGIAYDNCMIMPYLIVLEYISPKYRSLFANMSFAVYYSAMVTLLPWIALACGHWKVISLVTSLPLALGVFAPLILPESPRWLLSKGRVDDAIKKAVTIGRINKKEITPKLIEQFKSSMTEAHEQKESLLEIFKRPILKRSFILICILFMCCVIVFDGLVRSVGQIDFDYFVTFSLVSFTEFPSLLLLSFIMDWLGRRWLTVIAMAISGLFSLLTVFVGSGIQSVIYAVIARFAVNMSYNTAMQWAAEILPTSVRGAGVSIVHICGYIATVISPYIVYLNTILYELPLIIIGVIAWFSVLIAIFLPETAKRDMPQTFDDAEEIFRAQKFWQLPKKKETKSFAMEVNQGFEM</sequence>
<proteinExistence type="predicted"/>